<dbReference type="GO" id="GO:0046872">
    <property type="term" value="F:metal ion binding"/>
    <property type="evidence" value="ECO:0007669"/>
    <property type="project" value="UniProtKB-KW"/>
</dbReference>
<dbReference type="InterPro" id="IPR006311">
    <property type="entry name" value="TAT_signal"/>
</dbReference>
<keyword evidence="6" id="KW-0472">Membrane</keyword>
<protein>
    <submittedName>
        <fullName evidence="8">(2Fe-2S)-binding protein</fullName>
    </submittedName>
</protein>
<keyword evidence="5" id="KW-1015">Disulfide bond</keyword>
<dbReference type="Proteomes" id="UP000281498">
    <property type="component" value="Unassembled WGS sequence"/>
</dbReference>
<dbReference type="InterPro" id="IPR036922">
    <property type="entry name" value="Rieske_2Fe-2S_sf"/>
</dbReference>
<proteinExistence type="predicted"/>
<evidence type="ECO:0000256" key="2">
    <source>
        <dbReference type="ARBA" id="ARBA00022723"/>
    </source>
</evidence>
<dbReference type="SUPFAM" id="SSF50022">
    <property type="entry name" value="ISP domain"/>
    <property type="match status" value="1"/>
</dbReference>
<dbReference type="GO" id="GO:0016705">
    <property type="term" value="F:oxidoreductase activity, acting on paired donors, with incorporation or reduction of molecular oxygen"/>
    <property type="evidence" value="ECO:0007669"/>
    <property type="project" value="UniProtKB-ARBA"/>
</dbReference>
<name>A0A3A9K8M0_9BACI</name>
<keyword evidence="3" id="KW-0408">Iron</keyword>
<feature type="domain" description="Rieske" evidence="7">
    <location>
        <begin position="73"/>
        <end position="170"/>
    </location>
</feature>
<dbReference type="GO" id="GO:0004497">
    <property type="term" value="F:monooxygenase activity"/>
    <property type="evidence" value="ECO:0007669"/>
    <property type="project" value="UniProtKB-ARBA"/>
</dbReference>
<evidence type="ECO:0000259" key="7">
    <source>
        <dbReference type="PROSITE" id="PS51296"/>
    </source>
</evidence>
<evidence type="ECO:0000256" key="4">
    <source>
        <dbReference type="ARBA" id="ARBA00023014"/>
    </source>
</evidence>
<evidence type="ECO:0000256" key="1">
    <source>
        <dbReference type="ARBA" id="ARBA00022714"/>
    </source>
</evidence>
<dbReference type="EMBL" id="PDOE01000002">
    <property type="protein sequence ID" value="RKL67858.1"/>
    <property type="molecule type" value="Genomic_DNA"/>
</dbReference>
<gene>
    <name evidence="8" type="ORF">CR203_04960</name>
</gene>
<keyword evidence="1" id="KW-0001">2Fe-2S</keyword>
<keyword evidence="2" id="KW-0479">Metal-binding</keyword>
<dbReference type="AlphaFoldDB" id="A0A3A9K8M0"/>
<dbReference type="PROSITE" id="PS51296">
    <property type="entry name" value="RIESKE"/>
    <property type="match status" value="1"/>
</dbReference>
<dbReference type="InterPro" id="IPR017941">
    <property type="entry name" value="Rieske_2Fe-2S"/>
</dbReference>
<feature type="transmembrane region" description="Helical" evidence="6">
    <location>
        <begin position="38"/>
        <end position="63"/>
    </location>
</feature>
<keyword evidence="6" id="KW-0812">Transmembrane</keyword>
<dbReference type="OrthoDB" id="9802613at2"/>
<dbReference type="NCBIfam" id="TIGR01409">
    <property type="entry name" value="TAT_signal_seq"/>
    <property type="match status" value="1"/>
</dbReference>
<evidence type="ECO:0000313" key="8">
    <source>
        <dbReference type="EMBL" id="RKL67858.1"/>
    </source>
</evidence>
<keyword evidence="4" id="KW-0411">Iron-sulfur</keyword>
<sequence>MKDNNRKSKRNQTGSNDELVNLVNNVNRKEDLDLNRRAFLKATAGASVALGLATIPFSVHAMIGDFEDKENRVGIVKLSELPKGSSITFNYPTDHDPALLVHTKSGELKAYNSACTHLMCPVFYEKEEEVLLCPCHKGYFELNNGQPLAGPPQRELPLIETEVTNGIVYAVDRRYRHG</sequence>
<dbReference type="GO" id="GO:0051537">
    <property type="term" value="F:2 iron, 2 sulfur cluster binding"/>
    <property type="evidence" value="ECO:0007669"/>
    <property type="project" value="UniProtKB-KW"/>
</dbReference>
<evidence type="ECO:0000256" key="5">
    <source>
        <dbReference type="ARBA" id="ARBA00023157"/>
    </source>
</evidence>
<accession>A0A3A9K8M0</accession>
<dbReference type="PROSITE" id="PS51318">
    <property type="entry name" value="TAT"/>
    <property type="match status" value="1"/>
</dbReference>
<dbReference type="RefSeq" id="WP_110938197.1">
    <property type="nucleotide sequence ID" value="NZ_KZ614147.1"/>
</dbReference>
<evidence type="ECO:0000256" key="3">
    <source>
        <dbReference type="ARBA" id="ARBA00023004"/>
    </source>
</evidence>
<dbReference type="Gene3D" id="2.102.10.10">
    <property type="entry name" value="Rieske [2Fe-2S] iron-sulphur domain"/>
    <property type="match status" value="1"/>
</dbReference>
<evidence type="ECO:0000313" key="9">
    <source>
        <dbReference type="Proteomes" id="UP000281498"/>
    </source>
</evidence>
<reference evidence="8 9" key="1">
    <citation type="submission" date="2017-10" db="EMBL/GenBank/DDBJ databases">
        <title>Bacillus sp. nov., a halophilic bacterium isolated from a Keqin Lake.</title>
        <authorList>
            <person name="Wang H."/>
        </authorList>
    </citation>
    <scope>NUCLEOTIDE SEQUENCE [LARGE SCALE GENOMIC DNA]</scope>
    <source>
        <strain evidence="8 9">KCTC 13187</strain>
    </source>
</reference>
<dbReference type="Pfam" id="PF00355">
    <property type="entry name" value="Rieske"/>
    <property type="match status" value="1"/>
</dbReference>
<dbReference type="InterPro" id="IPR014349">
    <property type="entry name" value="Rieske_Fe-S_prot"/>
</dbReference>
<dbReference type="PANTHER" id="PTHR10134">
    <property type="entry name" value="CYTOCHROME B-C1 COMPLEX SUBUNIT RIESKE, MITOCHONDRIAL"/>
    <property type="match status" value="1"/>
</dbReference>
<keyword evidence="6" id="KW-1133">Transmembrane helix</keyword>
<dbReference type="InterPro" id="IPR019546">
    <property type="entry name" value="TAT_signal_bac_arc"/>
</dbReference>
<comment type="caution">
    <text evidence="8">The sequence shown here is derived from an EMBL/GenBank/DDBJ whole genome shotgun (WGS) entry which is preliminary data.</text>
</comment>
<keyword evidence="9" id="KW-1185">Reference proteome</keyword>
<evidence type="ECO:0000256" key="6">
    <source>
        <dbReference type="SAM" id="Phobius"/>
    </source>
</evidence>
<organism evidence="8 9">
    <name type="scientific">Salipaludibacillus neizhouensis</name>
    <dbReference type="NCBI Taxonomy" id="885475"/>
    <lineage>
        <taxon>Bacteria</taxon>
        <taxon>Bacillati</taxon>
        <taxon>Bacillota</taxon>
        <taxon>Bacilli</taxon>
        <taxon>Bacillales</taxon>
        <taxon>Bacillaceae</taxon>
    </lineage>
</organism>